<gene>
    <name evidence="12" type="ORF">METZ01_LOCUS40277</name>
</gene>
<dbReference type="HAMAP" id="MF_00179">
    <property type="entry name" value="RibA"/>
    <property type="match status" value="1"/>
</dbReference>
<dbReference type="InterPro" id="IPR032677">
    <property type="entry name" value="GTP_cyclohydro_II"/>
</dbReference>
<keyword evidence="6" id="KW-0547">Nucleotide-binding</keyword>
<feature type="domain" description="GTP cyclohydrolase II" evidence="11">
    <location>
        <begin position="4"/>
        <end position="172"/>
    </location>
</feature>
<evidence type="ECO:0000256" key="7">
    <source>
        <dbReference type="ARBA" id="ARBA00022801"/>
    </source>
</evidence>
<dbReference type="PANTHER" id="PTHR21327">
    <property type="entry name" value="GTP CYCLOHYDROLASE II-RELATED"/>
    <property type="match status" value="1"/>
</dbReference>
<dbReference type="Gene3D" id="3.40.50.10990">
    <property type="entry name" value="GTP cyclohydrolase II"/>
    <property type="match status" value="1"/>
</dbReference>
<dbReference type="GO" id="GO:0003935">
    <property type="term" value="F:GTP cyclohydrolase II activity"/>
    <property type="evidence" value="ECO:0007669"/>
    <property type="project" value="UniProtKB-EC"/>
</dbReference>
<evidence type="ECO:0000313" key="12">
    <source>
        <dbReference type="EMBL" id="SUZ87423.1"/>
    </source>
</evidence>
<dbReference type="GO" id="GO:0008686">
    <property type="term" value="F:3,4-dihydroxy-2-butanone-4-phosphate synthase activity"/>
    <property type="evidence" value="ECO:0007669"/>
    <property type="project" value="TreeGrafter"/>
</dbReference>
<dbReference type="GO" id="GO:0005829">
    <property type="term" value="C:cytosol"/>
    <property type="evidence" value="ECO:0007669"/>
    <property type="project" value="TreeGrafter"/>
</dbReference>
<dbReference type="NCBIfam" id="NF001591">
    <property type="entry name" value="PRK00393.1"/>
    <property type="match status" value="1"/>
</dbReference>
<dbReference type="Pfam" id="PF00925">
    <property type="entry name" value="GTP_cyclohydro2"/>
    <property type="match status" value="1"/>
</dbReference>
<keyword evidence="8" id="KW-0862">Zinc</keyword>
<dbReference type="NCBIfam" id="TIGR00505">
    <property type="entry name" value="ribA"/>
    <property type="match status" value="1"/>
</dbReference>
<dbReference type="InterPro" id="IPR036144">
    <property type="entry name" value="RibA-like_sf"/>
</dbReference>
<dbReference type="CDD" id="cd00641">
    <property type="entry name" value="GTP_cyclohydro2"/>
    <property type="match status" value="1"/>
</dbReference>
<evidence type="ECO:0000256" key="5">
    <source>
        <dbReference type="ARBA" id="ARBA00022723"/>
    </source>
</evidence>
<evidence type="ECO:0000256" key="8">
    <source>
        <dbReference type="ARBA" id="ARBA00022833"/>
    </source>
</evidence>
<keyword evidence="7" id="KW-0378">Hydrolase</keyword>
<evidence type="ECO:0000256" key="3">
    <source>
        <dbReference type="ARBA" id="ARBA00012762"/>
    </source>
</evidence>
<sequence length="198" mass="22158">MVKRTVTSRLPTRYGEFLLHAYLEEREGEAARVHLALVRGPTDSESKPLLRIHSECLTGDLLASIRCDCGEQLDQALAAIGEAPAGILIYLRQEGRGIGLLNKLRAYNLQDDGLDTVEANIHLGFEPDERDYSVAVDILEDLGVMAIRLLTNNPNKVAAFERSRVRVIERVPLVVSETAENANYLETKRRRLGHMRRG</sequence>
<keyword evidence="5" id="KW-0479">Metal-binding</keyword>
<keyword evidence="9" id="KW-0342">GTP-binding</keyword>
<keyword evidence="4" id="KW-0686">Riboflavin biosynthesis</keyword>
<evidence type="ECO:0000256" key="2">
    <source>
        <dbReference type="ARBA" id="ARBA00004853"/>
    </source>
</evidence>
<dbReference type="GO" id="GO:0046872">
    <property type="term" value="F:metal ion binding"/>
    <property type="evidence" value="ECO:0007669"/>
    <property type="project" value="UniProtKB-KW"/>
</dbReference>
<dbReference type="GO" id="GO:0009231">
    <property type="term" value="P:riboflavin biosynthetic process"/>
    <property type="evidence" value="ECO:0007669"/>
    <property type="project" value="UniProtKB-KW"/>
</dbReference>
<comment type="catalytic activity">
    <reaction evidence="10">
        <text>GTP + 4 H2O = 2,5-diamino-6-hydroxy-4-(5-phosphoribosylamino)-pyrimidine + formate + 2 phosphate + 3 H(+)</text>
        <dbReference type="Rhea" id="RHEA:23704"/>
        <dbReference type="ChEBI" id="CHEBI:15377"/>
        <dbReference type="ChEBI" id="CHEBI:15378"/>
        <dbReference type="ChEBI" id="CHEBI:15740"/>
        <dbReference type="ChEBI" id="CHEBI:37565"/>
        <dbReference type="ChEBI" id="CHEBI:43474"/>
        <dbReference type="ChEBI" id="CHEBI:58614"/>
        <dbReference type="EC" id="3.5.4.25"/>
    </reaction>
</comment>
<evidence type="ECO:0000256" key="10">
    <source>
        <dbReference type="ARBA" id="ARBA00049295"/>
    </source>
</evidence>
<accession>A0A381RDT6</accession>
<dbReference type="AlphaFoldDB" id="A0A381RDT6"/>
<evidence type="ECO:0000256" key="9">
    <source>
        <dbReference type="ARBA" id="ARBA00023134"/>
    </source>
</evidence>
<dbReference type="PANTHER" id="PTHR21327:SF18">
    <property type="entry name" value="3,4-DIHYDROXY-2-BUTANONE 4-PHOSPHATE SYNTHASE"/>
    <property type="match status" value="1"/>
</dbReference>
<evidence type="ECO:0000259" key="11">
    <source>
        <dbReference type="Pfam" id="PF00925"/>
    </source>
</evidence>
<evidence type="ECO:0000256" key="6">
    <source>
        <dbReference type="ARBA" id="ARBA00022741"/>
    </source>
</evidence>
<comment type="pathway">
    <text evidence="2">Cofactor biosynthesis; riboflavin biosynthesis; 5-amino-6-(D-ribitylamino)uracil from GTP: step 1/4.</text>
</comment>
<reference evidence="12" key="1">
    <citation type="submission" date="2018-05" db="EMBL/GenBank/DDBJ databases">
        <authorList>
            <person name="Lanie J.A."/>
            <person name="Ng W.-L."/>
            <person name="Kazmierczak K.M."/>
            <person name="Andrzejewski T.M."/>
            <person name="Davidsen T.M."/>
            <person name="Wayne K.J."/>
            <person name="Tettelin H."/>
            <person name="Glass J.I."/>
            <person name="Rusch D."/>
            <person name="Podicherti R."/>
            <person name="Tsui H.-C.T."/>
            <person name="Winkler M.E."/>
        </authorList>
    </citation>
    <scope>NUCLEOTIDE SEQUENCE</scope>
</reference>
<comment type="cofactor">
    <cofactor evidence="1">
        <name>Zn(2+)</name>
        <dbReference type="ChEBI" id="CHEBI:29105"/>
    </cofactor>
</comment>
<organism evidence="12">
    <name type="scientific">marine metagenome</name>
    <dbReference type="NCBI Taxonomy" id="408172"/>
    <lineage>
        <taxon>unclassified sequences</taxon>
        <taxon>metagenomes</taxon>
        <taxon>ecological metagenomes</taxon>
    </lineage>
</organism>
<dbReference type="InterPro" id="IPR000926">
    <property type="entry name" value="RibA"/>
</dbReference>
<evidence type="ECO:0000256" key="1">
    <source>
        <dbReference type="ARBA" id="ARBA00001947"/>
    </source>
</evidence>
<dbReference type="FunFam" id="3.40.50.10990:FF:000002">
    <property type="entry name" value="GTP cyclohydrolase-2"/>
    <property type="match status" value="1"/>
</dbReference>
<dbReference type="EMBL" id="UINC01001724">
    <property type="protein sequence ID" value="SUZ87423.1"/>
    <property type="molecule type" value="Genomic_DNA"/>
</dbReference>
<dbReference type="SUPFAM" id="SSF142695">
    <property type="entry name" value="RibA-like"/>
    <property type="match status" value="1"/>
</dbReference>
<name>A0A381RDT6_9ZZZZ</name>
<dbReference type="GO" id="GO:0005525">
    <property type="term" value="F:GTP binding"/>
    <property type="evidence" value="ECO:0007669"/>
    <property type="project" value="UniProtKB-KW"/>
</dbReference>
<dbReference type="EC" id="3.5.4.25" evidence="3"/>
<protein>
    <recommendedName>
        <fullName evidence="3">GTP cyclohydrolase II</fullName>
        <ecNumber evidence="3">3.5.4.25</ecNumber>
    </recommendedName>
</protein>
<evidence type="ECO:0000256" key="4">
    <source>
        <dbReference type="ARBA" id="ARBA00022619"/>
    </source>
</evidence>
<proteinExistence type="inferred from homology"/>